<gene>
    <name evidence="1" type="ORF">QJS10_CPA01g02860</name>
</gene>
<reference evidence="1" key="2">
    <citation type="submission" date="2023-06" db="EMBL/GenBank/DDBJ databases">
        <authorList>
            <person name="Ma L."/>
            <person name="Liu K.-W."/>
            <person name="Li Z."/>
            <person name="Hsiao Y.-Y."/>
            <person name="Qi Y."/>
            <person name="Fu T."/>
            <person name="Tang G."/>
            <person name="Zhang D."/>
            <person name="Sun W.-H."/>
            <person name="Liu D.-K."/>
            <person name="Li Y."/>
            <person name="Chen G.-Z."/>
            <person name="Liu X.-D."/>
            <person name="Liao X.-Y."/>
            <person name="Jiang Y.-T."/>
            <person name="Yu X."/>
            <person name="Hao Y."/>
            <person name="Huang J."/>
            <person name="Zhao X.-W."/>
            <person name="Ke S."/>
            <person name="Chen Y.-Y."/>
            <person name="Wu W.-L."/>
            <person name="Hsu J.-L."/>
            <person name="Lin Y.-F."/>
            <person name="Huang M.-D."/>
            <person name="Li C.-Y."/>
            <person name="Huang L."/>
            <person name="Wang Z.-W."/>
            <person name="Zhao X."/>
            <person name="Zhong W.-Y."/>
            <person name="Peng D.-H."/>
            <person name="Ahmad S."/>
            <person name="Lan S."/>
            <person name="Zhang J.-S."/>
            <person name="Tsai W.-C."/>
            <person name="Van De Peer Y."/>
            <person name="Liu Z.-J."/>
        </authorList>
    </citation>
    <scope>NUCLEOTIDE SEQUENCE</scope>
    <source>
        <strain evidence="1">CP</strain>
        <tissue evidence="1">Leaves</tissue>
    </source>
</reference>
<evidence type="ECO:0000313" key="1">
    <source>
        <dbReference type="EMBL" id="KAK1326760.1"/>
    </source>
</evidence>
<comment type="caution">
    <text evidence="1">The sequence shown here is derived from an EMBL/GenBank/DDBJ whole genome shotgun (WGS) entry which is preliminary data.</text>
</comment>
<reference evidence="1" key="1">
    <citation type="journal article" date="2023" name="Nat. Commun.">
        <title>Diploid and tetraploid genomes of Acorus and the evolution of monocots.</title>
        <authorList>
            <person name="Ma L."/>
            <person name="Liu K.W."/>
            <person name="Li Z."/>
            <person name="Hsiao Y.Y."/>
            <person name="Qi Y."/>
            <person name="Fu T."/>
            <person name="Tang G.D."/>
            <person name="Zhang D."/>
            <person name="Sun W.H."/>
            <person name="Liu D.K."/>
            <person name="Li Y."/>
            <person name="Chen G.Z."/>
            <person name="Liu X.D."/>
            <person name="Liao X.Y."/>
            <person name="Jiang Y.T."/>
            <person name="Yu X."/>
            <person name="Hao Y."/>
            <person name="Huang J."/>
            <person name="Zhao X.W."/>
            <person name="Ke S."/>
            <person name="Chen Y.Y."/>
            <person name="Wu W.L."/>
            <person name="Hsu J.L."/>
            <person name="Lin Y.F."/>
            <person name="Huang M.D."/>
            <person name="Li C.Y."/>
            <person name="Huang L."/>
            <person name="Wang Z.W."/>
            <person name="Zhao X."/>
            <person name="Zhong W.Y."/>
            <person name="Peng D.H."/>
            <person name="Ahmad S."/>
            <person name="Lan S."/>
            <person name="Zhang J.S."/>
            <person name="Tsai W.C."/>
            <person name="Van de Peer Y."/>
            <person name="Liu Z.J."/>
        </authorList>
    </citation>
    <scope>NUCLEOTIDE SEQUENCE</scope>
    <source>
        <strain evidence="1">CP</strain>
    </source>
</reference>
<accession>A0AAV9FRT0</accession>
<name>A0AAV9FRT0_ACOCL</name>
<evidence type="ECO:0000313" key="2">
    <source>
        <dbReference type="Proteomes" id="UP001180020"/>
    </source>
</evidence>
<protein>
    <submittedName>
        <fullName evidence="1">Uncharacterized protein</fullName>
    </submittedName>
</protein>
<keyword evidence="2" id="KW-1185">Reference proteome</keyword>
<dbReference type="Proteomes" id="UP001180020">
    <property type="component" value="Unassembled WGS sequence"/>
</dbReference>
<dbReference type="PANTHER" id="PTHR34537">
    <property type="entry name" value="OS08G0459300 PROTEIN"/>
    <property type="match status" value="1"/>
</dbReference>
<organism evidence="1 2">
    <name type="scientific">Acorus calamus</name>
    <name type="common">Sweet flag</name>
    <dbReference type="NCBI Taxonomy" id="4465"/>
    <lineage>
        <taxon>Eukaryota</taxon>
        <taxon>Viridiplantae</taxon>
        <taxon>Streptophyta</taxon>
        <taxon>Embryophyta</taxon>
        <taxon>Tracheophyta</taxon>
        <taxon>Spermatophyta</taxon>
        <taxon>Magnoliopsida</taxon>
        <taxon>Liliopsida</taxon>
        <taxon>Acoraceae</taxon>
        <taxon>Acorus</taxon>
    </lineage>
</organism>
<dbReference type="PANTHER" id="PTHR34537:SF2">
    <property type="entry name" value="FERREDOXIN-LIKE PROTEIN"/>
    <property type="match status" value="1"/>
</dbReference>
<sequence length="71" mass="7670">MALQYIQQCTGNCSVNGTVNCHPPEDDMTEIFAPNCGVELPTIDIIYGPLIGCQMGNLDPAQALSDRLGWD</sequence>
<dbReference type="AlphaFoldDB" id="A0AAV9FRT0"/>
<dbReference type="EMBL" id="JAUJYO010000001">
    <property type="protein sequence ID" value="KAK1326760.1"/>
    <property type="molecule type" value="Genomic_DNA"/>
</dbReference>
<proteinExistence type="predicted"/>